<dbReference type="GeneID" id="89290289"/>
<reference evidence="3 4" key="1">
    <citation type="submission" date="2023-09" db="EMBL/GenBank/DDBJ databases">
        <title>Pyrofollis japonicus gen. nov. sp. nov., a novel member of the family Pyrodictiaceae isolated from the Iheya North hydrothermal field.</title>
        <authorList>
            <person name="Miyazaki U."/>
            <person name="Sanari M."/>
            <person name="Tame A."/>
            <person name="Kitajima M."/>
            <person name="Okamoto A."/>
            <person name="Sawayama S."/>
            <person name="Miyazaki J."/>
            <person name="Takai K."/>
            <person name="Nakagawa S."/>
        </authorList>
    </citation>
    <scope>NUCLEOTIDE SEQUENCE [LARGE SCALE GENOMIC DNA]</scope>
    <source>
        <strain evidence="3 4">AV2</strain>
    </source>
</reference>
<sequence length="481" mass="51792">MACGYPETMVEALLCRQGEAGEKEAVVDTEGYTLSYEQLLAHASRAARLLSERYGLGENTVAAVAPINKAEAVIGLYAVWLTGAAAAVLDPLSHSMDLEMQLRQAEPRLMITHKGMEEAHCTVAEKLGARCIAAEDLAREAGDGAPWEGYTRPRAWDTAVIYFYAGIAGRTLPVLHTHSGIAASAHTVVAHYGLGPEDRVFASAPISHALGLQISMLSALYAGGTAVLYTKRGRLNPAHAAEALASSRASMVLGAPGFYQAILRAGYRGHEALRYAVSAGAPLPRETQEEWMKATGVELLQLYGMTEAAPLTATLPGDNPPGSIGKPMPGVEARLADPGNPEKPAEGAGELLARGPMVMRGYSEPEETRRAVLPGGWLRTGDILAVDEEGHFYFRGVRKRMLKYKGYPIFPRDLELILEQHPAVARAVVEGEPAGDLGQIPVARVWLRRGASATREELLNWVNSRVASYKQVRRLEIAGEE</sequence>
<feature type="domain" description="AMP-binding enzyme C-terminal" evidence="2">
    <location>
        <begin position="414"/>
        <end position="478"/>
    </location>
</feature>
<accession>A0ABN6ZVN2</accession>
<evidence type="ECO:0000313" key="4">
    <source>
        <dbReference type="Proteomes" id="UP001341135"/>
    </source>
</evidence>
<dbReference type="InterPro" id="IPR042099">
    <property type="entry name" value="ANL_N_sf"/>
</dbReference>
<evidence type="ECO:0000313" key="3">
    <source>
        <dbReference type="EMBL" id="BES82717.1"/>
    </source>
</evidence>
<dbReference type="InterPro" id="IPR000873">
    <property type="entry name" value="AMP-dep_synth/lig_dom"/>
</dbReference>
<name>A0ABN6ZVN2_9CREN</name>
<dbReference type="Gene3D" id="3.30.300.30">
    <property type="match status" value="1"/>
</dbReference>
<dbReference type="Pfam" id="PF13193">
    <property type="entry name" value="AMP-binding_C"/>
    <property type="match status" value="1"/>
</dbReference>
<feature type="domain" description="AMP-dependent synthetase/ligase" evidence="1">
    <location>
        <begin position="20"/>
        <end position="362"/>
    </location>
</feature>
<organism evidence="3 4">
    <name type="scientific">Pyrodictium abyssi</name>
    <dbReference type="NCBI Taxonomy" id="54256"/>
    <lineage>
        <taxon>Archaea</taxon>
        <taxon>Thermoproteota</taxon>
        <taxon>Thermoprotei</taxon>
        <taxon>Desulfurococcales</taxon>
        <taxon>Pyrodictiaceae</taxon>
        <taxon>Pyrodictium</taxon>
    </lineage>
</organism>
<gene>
    <name evidence="3" type="ORF">PABY_22840</name>
</gene>
<dbReference type="InterPro" id="IPR025110">
    <property type="entry name" value="AMP-bd_C"/>
</dbReference>
<proteinExistence type="predicted"/>
<dbReference type="Proteomes" id="UP001341135">
    <property type="component" value="Chromosome"/>
</dbReference>
<dbReference type="Gene3D" id="3.40.50.12780">
    <property type="entry name" value="N-terminal domain of ligase-like"/>
    <property type="match status" value="1"/>
</dbReference>
<protein>
    <submittedName>
        <fullName evidence="3">Class I adenylate-forming enzyme family protein</fullName>
    </submittedName>
</protein>
<dbReference type="InterPro" id="IPR045851">
    <property type="entry name" value="AMP-bd_C_sf"/>
</dbReference>
<dbReference type="Pfam" id="PF00501">
    <property type="entry name" value="AMP-binding"/>
    <property type="match status" value="1"/>
</dbReference>
<evidence type="ECO:0000259" key="1">
    <source>
        <dbReference type="Pfam" id="PF00501"/>
    </source>
</evidence>
<dbReference type="SUPFAM" id="SSF56801">
    <property type="entry name" value="Acetyl-CoA synthetase-like"/>
    <property type="match status" value="1"/>
</dbReference>
<dbReference type="RefSeq" id="WP_338250300.1">
    <property type="nucleotide sequence ID" value="NZ_AP028907.1"/>
</dbReference>
<evidence type="ECO:0000259" key="2">
    <source>
        <dbReference type="Pfam" id="PF13193"/>
    </source>
</evidence>
<keyword evidence="4" id="KW-1185">Reference proteome</keyword>
<dbReference type="PANTHER" id="PTHR24096">
    <property type="entry name" value="LONG-CHAIN-FATTY-ACID--COA LIGASE"/>
    <property type="match status" value="1"/>
</dbReference>
<dbReference type="EMBL" id="AP028907">
    <property type="protein sequence ID" value="BES82717.1"/>
    <property type="molecule type" value="Genomic_DNA"/>
</dbReference>